<organism evidence="9 10">
    <name type="scientific">Sulfurimonas sediminis</name>
    <dbReference type="NCBI Taxonomy" id="2590020"/>
    <lineage>
        <taxon>Bacteria</taxon>
        <taxon>Pseudomonadati</taxon>
        <taxon>Campylobacterota</taxon>
        <taxon>Epsilonproteobacteria</taxon>
        <taxon>Campylobacterales</taxon>
        <taxon>Sulfurimonadaceae</taxon>
        <taxon>Sulfurimonas</taxon>
    </lineage>
</organism>
<keyword evidence="6" id="KW-0411">Iron-sulfur</keyword>
<dbReference type="RefSeq" id="WP_193150741.1">
    <property type="nucleotide sequence ID" value="NZ_CP041235.1"/>
</dbReference>
<dbReference type="GO" id="GO:0051539">
    <property type="term" value="F:4 iron, 4 sulfur cluster binding"/>
    <property type="evidence" value="ECO:0007669"/>
    <property type="project" value="UniProtKB-KW"/>
</dbReference>
<dbReference type="InterPro" id="IPR017896">
    <property type="entry name" value="4Fe4S_Fe-S-bd"/>
</dbReference>
<gene>
    <name evidence="9" type="primary">ccoG</name>
    <name evidence="9" type="ORF">FJR45_11945</name>
</gene>
<feature type="domain" description="4Fe-4S ferredoxin-type" evidence="8">
    <location>
        <begin position="245"/>
        <end position="274"/>
    </location>
</feature>
<feature type="transmembrane region" description="Helical" evidence="7">
    <location>
        <begin position="64"/>
        <end position="90"/>
    </location>
</feature>
<dbReference type="InterPro" id="IPR014116">
    <property type="entry name" value="Cyt_c_oxidase_cbb3_FixG"/>
</dbReference>
<keyword evidence="7" id="KW-0472">Membrane</keyword>
<dbReference type="Pfam" id="PF13746">
    <property type="entry name" value="Fer4_18"/>
    <property type="match status" value="1"/>
</dbReference>
<dbReference type="GO" id="GO:0046872">
    <property type="term" value="F:metal ion binding"/>
    <property type="evidence" value="ECO:0007669"/>
    <property type="project" value="UniProtKB-KW"/>
</dbReference>
<evidence type="ECO:0000256" key="6">
    <source>
        <dbReference type="ARBA" id="ARBA00023014"/>
    </source>
</evidence>
<keyword evidence="3" id="KW-0479">Metal-binding</keyword>
<feature type="transmembrane region" description="Helical" evidence="7">
    <location>
        <begin position="20"/>
        <end position="44"/>
    </location>
</feature>
<reference evidence="9 10" key="1">
    <citation type="submission" date="2019-06" db="EMBL/GenBank/DDBJ databases">
        <title>Sulfurimonas gotlandica sp. nov., a chemoautotrophic and psychrotolerant epsilonproteobacterium isolated from a pelagic redoxcline, and an emended description of the genus Sulfurimonas.</title>
        <authorList>
            <person name="Wang S."/>
            <person name="Jiang L."/>
            <person name="Shao Z."/>
        </authorList>
    </citation>
    <scope>NUCLEOTIDE SEQUENCE [LARGE SCALE GENOMIC DNA]</scope>
    <source>
        <strain evidence="9 10">S2-6</strain>
    </source>
</reference>
<sequence length="481" mass="55628">MSEKKKSIEIPTPWRIKRYYVYALATIVALVLPWIKVNGHHFFLLSFDKMKLDLAFVQFDMQELYLMPFLLMLLFITIFGMTVLGGRVFCGWVCPQTVFRVIYRDLIETKLLHLRKRIGNKQQEPDMSKPENKVKKAIAIMIWTVLALIAGADFMWYFVPPETFFQYLSNPGEHLTMIGFVVGIAAFLIYDIVFLKENFCIYVCPYSRVQSVLYDEHTVMAIYDFNRGGHIYDEHHHKKFEKQKELQTVEPNAECTTCEKCVTVCPTHIDIREGLQLECINCLECVDACTTVMGKLGKPSLVTWSSEYEIAEKKGKTKYFRPKIIAYMVLLVGLMFALGYMSTTKEHMLLNINKETRLYAVKHLANNKFAVENSYVFLLQNTENEPMKFFFEVIPPKGMEGKIQIVKPSKPFRVVPGVKKKKIVTLRTTEMLADDKRKDTIIPITIHAYALDKDGKPSKLISVMRHTIFVFPKENVLLGSK</sequence>
<feature type="transmembrane region" description="Helical" evidence="7">
    <location>
        <begin position="137"/>
        <end position="159"/>
    </location>
</feature>
<evidence type="ECO:0000313" key="9">
    <source>
        <dbReference type="EMBL" id="QOP44614.1"/>
    </source>
</evidence>
<dbReference type="InterPro" id="IPR009051">
    <property type="entry name" value="Helical_ferredxn"/>
</dbReference>
<evidence type="ECO:0000259" key="8">
    <source>
        <dbReference type="PROSITE" id="PS51379"/>
    </source>
</evidence>
<keyword evidence="7" id="KW-0812">Transmembrane</keyword>
<name>A0A7M1B4G7_9BACT</name>
<dbReference type="Gene3D" id="1.10.1060.10">
    <property type="entry name" value="Alpha-helical ferredoxin"/>
    <property type="match status" value="1"/>
</dbReference>
<keyword evidence="2" id="KW-0004">4Fe-4S</keyword>
<dbReference type="AlphaFoldDB" id="A0A7M1B4G7"/>
<dbReference type="InterPro" id="IPR051684">
    <property type="entry name" value="Electron_Trans/Redox"/>
</dbReference>
<evidence type="ECO:0000256" key="1">
    <source>
        <dbReference type="ARBA" id="ARBA00022448"/>
    </source>
</evidence>
<proteinExistence type="predicted"/>
<dbReference type="InterPro" id="IPR017900">
    <property type="entry name" value="4Fe4S_Fe_S_CS"/>
</dbReference>
<evidence type="ECO:0000256" key="3">
    <source>
        <dbReference type="ARBA" id="ARBA00022723"/>
    </source>
</evidence>
<evidence type="ECO:0000256" key="7">
    <source>
        <dbReference type="SAM" id="Phobius"/>
    </source>
</evidence>
<dbReference type="SUPFAM" id="SSF54862">
    <property type="entry name" value="4Fe-4S ferredoxins"/>
    <property type="match status" value="1"/>
</dbReference>
<evidence type="ECO:0000256" key="2">
    <source>
        <dbReference type="ARBA" id="ARBA00022485"/>
    </source>
</evidence>
<dbReference type="PANTHER" id="PTHR30176:SF3">
    <property type="entry name" value="FERREDOXIN-TYPE PROTEIN NAPH"/>
    <property type="match status" value="1"/>
</dbReference>
<feature type="transmembrane region" description="Helical" evidence="7">
    <location>
        <begin position="174"/>
        <end position="193"/>
    </location>
</feature>
<keyword evidence="5" id="KW-0408">Iron</keyword>
<dbReference type="InterPro" id="IPR032879">
    <property type="entry name" value="FixG_C"/>
</dbReference>
<dbReference type="PROSITE" id="PS00198">
    <property type="entry name" value="4FE4S_FER_1"/>
    <property type="match status" value="1"/>
</dbReference>
<feature type="transmembrane region" description="Helical" evidence="7">
    <location>
        <begin position="324"/>
        <end position="342"/>
    </location>
</feature>
<dbReference type="NCBIfam" id="TIGR02745">
    <property type="entry name" value="ccoG_rdxA_fixG"/>
    <property type="match status" value="1"/>
</dbReference>
<accession>A0A7M1B4G7</accession>
<dbReference type="Proteomes" id="UP000593719">
    <property type="component" value="Chromosome"/>
</dbReference>
<keyword evidence="4" id="KW-0249">Electron transport</keyword>
<dbReference type="Pfam" id="PF11614">
    <property type="entry name" value="FixG_C"/>
    <property type="match status" value="1"/>
</dbReference>
<dbReference type="EMBL" id="CP041235">
    <property type="protein sequence ID" value="QOP44614.1"/>
    <property type="molecule type" value="Genomic_DNA"/>
</dbReference>
<evidence type="ECO:0000313" key="10">
    <source>
        <dbReference type="Proteomes" id="UP000593719"/>
    </source>
</evidence>
<keyword evidence="1" id="KW-0813">Transport</keyword>
<dbReference type="PANTHER" id="PTHR30176">
    <property type="entry name" value="FERREDOXIN-TYPE PROTEIN NAPH"/>
    <property type="match status" value="1"/>
</dbReference>
<dbReference type="KEGG" id="ssei:FJR45_11945"/>
<dbReference type="Pfam" id="PF12801">
    <property type="entry name" value="Fer4_5"/>
    <property type="match status" value="1"/>
</dbReference>
<evidence type="ECO:0000256" key="5">
    <source>
        <dbReference type="ARBA" id="ARBA00023004"/>
    </source>
</evidence>
<keyword evidence="7" id="KW-1133">Transmembrane helix</keyword>
<keyword evidence="10" id="KW-1185">Reference proteome</keyword>
<dbReference type="GO" id="GO:0005886">
    <property type="term" value="C:plasma membrane"/>
    <property type="evidence" value="ECO:0007669"/>
    <property type="project" value="TreeGrafter"/>
</dbReference>
<dbReference type="PROSITE" id="PS51379">
    <property type="entry name" value="4FE4S_FER_2"/>
    <property type="match status" value="1"/>
</dbReference>
<protein>
    <submittedName>
        <fullName evidence="9">Cytochrome c oxidase accessory protein CcoG</fullName>
    </submittedName>
</protein>
<evidence type="ECO:0000256" key="4">
    <source>
        <dbReference type="ARBA" id="ARBA00022982"/>
    </source>
</evidence>